<dbReference type="HAMAP" id="MF_00073">
    <property type="entry name" value="NusB"/>
    <property type="match status" value="1"/>
</dbReference>
<evidence type="ECO:0000256" key="1">
    <source>
        <dbReference type="ARBA" id="ARBA00005952"/>
    </source>
</evidence>
<dbReference type="PANTHER" id="PTHR11078:SF3">
    <property type="entry name" value="ANTITERMINATION NUSB DOMAIN-CONTAINING PROTEIN"/>
    <property type="match status" value="1"/>
</dbReference>
<dbReference type="Pfam" id="PF01029">
    <property type="entry name" value="NusB"/>
    <property type="match status" value="1"/>
</dbReference>
<comment type="function">
    <text evidence="6">Involved in transcription antitermination. Required for transcription of ribosomal RNA (rRNA) genes. Binds specifically to the boxA antiterminator sequence of the ribosomal RNA (rrn) operons.</text>
</comment>
<evidence type="ECO:0000259" key="8">
    <source>
        <dbReference type="Pfam" id="PF01029"/>
    </source>
</evidence>
<proteinExistence type="inferred from homology"/>
<sequence>MPRRSDQRRAAVFALYQHDLTKRELDDLFEPSASTFTRALAYATQDYAEDLDALIERYAKGWTLDRIAPLEKAIMRVALLEMLHPDAAPADAPIPAEGAIDEAVETAKEFCGSEAPGFVNGILAAVLRGRGQGTSAPGGPDVLGANSPAAPSRGPEAP</sequence>
<dbReference type="InterPro" id="IPR011605">
    <property type="entry name" value="NusB_fam"/>
</dbReference>
<accession>A0ABY5DPA2</accession>
<evidence type="ECO:0000313" key="10">
    <source>
        <dbReference type="Proteomes" id="UP001056035"/>
    </source>
</evidence>
<keyword evidence="2 6" id="KW-0889">Transcription antitermination</keyword>
<keyword evidence="5 6" id="KW-0804">Transcription</keyword>
<reference evidence="9 10" key="1">
    <citation type="submission" date="2022-06" db="EMBL/GenBank/DDBJ databases">
        <title>Paraconexibacter antarcticus.</title>
        <authorList>
            <person name="Kim C.S."/>
        </authorList>
    </citation>
    <scope>NUCLEOTIDE SEQUENCE [LARGE SCALE GENOMIC DNA]</scope>
    <source>
        <strain evidence="9 10">02-257</strain>
    </source>
</reference>
<evidence type="ECO:0000313" key="9">
    <source>
        <dbReference type="EMBL" id="UTI62565.1"/>
    </source>
</evidence>
<feature type="region of interest" description="Disordered" evidence="7">
    <location>
        <begin position="130"/>
        <end position="158"/>
    </location>
</feature>
<gene>
    <name evidence="6" type="primary">nusB</name>
    <name evidence="9" type="ORF">NBH00_14475</name>
</gene>
<organism evidence="9 10">
    <name type="scientific">Paraconexibacter antarcticus</name>
    <dbReference type="NCBI Taxonomy" id="2949664"/>
    <lineage>
        <taxon>Bacteria</taxon>
        <taxon>Bacillati</taxon>
        <taxon>Actinomycetota</taxon>
        <taxon>Thermoleophilia</taxon>
        <taxon>Solirubrobacterales</taxon>
        <taxon>Paraconexibacteraceae</taxon>
        <taxon>Paraconexibacter</taxon>
    </lineage>
</organism>
<dbReference type="InterPro" id="IPR006027">
    <property type="entry name" value="NusB_RsmB_TIM44"/>
</dbReference>
<dbReference type="PANTHER" id="PTHR11078">
    <property type="entry name" value="N UTILIZATION SUBSTANCE PROTEIN B-RELATED"/>
    <property type="match status" value="1"/>
</dbReference>
<feature type="domain" description="NusB/RsmB/TIM44" evidence="8">
    <location>
        <begin position="6"/>
        <end position="128"/>
    </location>
</feature>
<dbReference type="SUPFAM" id="SSF48013">
    <property type="entry name" value="NusB-like"/>
    <property type="match status" value="1"/>
</dbReference>
<evidence type="ECO:0000256" key="7">
    <source>
        <dbReference type="SAM" id="MobiDB-lite"/>
    </source>
</evidence>
<evidence type="ECO:0000256" key="6">
    <source>
        <dbReference type="HAMAP-Rule" id="MF_00073"/>
    </source>
</evidence>
<dbReference type="Proteomes" id="UP001056035">
    <property type="component" value="Chromosome"/>
</dbReference>
<name>A0ABY5DPA2_9ACTN</name>
<evidence type="ECO:0000256" key="5">
    <source>
        <dbReference type="ARBA" id="ARBA00023163"/>
    </source>
</evidence>
<evidence type="ECO:0000256" key="3">
    <source>
        <dbReference type="ARBA" id="ARBA00022884"/>
    </source>
</evidence>
<protein>
    <recommendedName>
        <fullName evidence="6">Transcription antitermination protein NusB</fullName>
    </recommendedName>
    <alternativeName>
        <fullName evidence="6">Antitermination factor NusB</fullName>
    </alternativeName>
</protein>
<evidence type="ECO:0000256" key="2">
    <source>
        <dbReference type="ARBA" id="ARBA00022814"/>
    </source>
</evidence>
<keyword evidence="3 6" id="KW-0694">RNA-binding</keyword>
<comment type="similarity">
    <text evidence="1 6">Belongs to the NusB family.</text>
</comment>
<keyword evidence="4 6" id="KW-0805">Transcription regulation</keyword>
<evidence type="ECO:0000256" key="4">
    <source>
        <dbReference type="ARBA" id="ARBA00023015"/>
    </source>
</evidence>
<keyword evidence="10" id="KW-1185">Reference proteome</keyword>
<dbReference type="RefSeq" id="WP_254569302.1">
    <property type="nucleotide sequence ID" value="NZ_CP098502.1"/>
</dbReference>
<dbReference type="EMBL" id="CP098502">
    <property type="protein sequence ID" value="UTI62565.1"/>
    <property type="molecule type" value="Genomic_DNA"/>
</dbReference>
<dbReference type="Gene3D" id="1.10.940.10">
    <property type="entry name" value="NusB-like"/>
    <property type="match status" value="1"/>
</dbReference>
<dbReference type="InterPro" id="IPR035926">
    <property type="entry name" value="NusB-like_sf"/>
</dbReference>